<dbReference type="AlphaFoldDB" id="A0A2H1VCH2"/>
<sequence>MFFCVVGAFTKTHVHIHVVPEPGPTRVCGSHKELFHAGIEPATRWLPSHCANRAGMLMKEGHTSPFLEIFTFRDSKSHQTTTDGAHGGLSFKFKCVLKTLRAGCLGRRHLVWTTPQLKKCNVSSNGQVTSLEGLMAAGPGK</sequence>
<name>A0A2H1VCH2_SPOFR</name>
<protein>
    <submittedName>
        <fullName evidence="1">SFRICE_027543</fullName>
    </submittedName>
</protein>
<accession>A0A2H1VCH2</accession>
<dbReference type="EMBL" id="ODYU01001552">
    <property type="protein sequence ID" value="SOQ37934.1"/>
    <property type="molecule type" value="Genomic_DNA"/>
</dbReference>
<reference evidence="1" key="1">
    <citation type="submission" date="2016-07" db="EMBL/GenBank/DDBJ databases">
        <authorList>
            <person name="Bretaudeau A."/>
        </authorList>
    </citation>
    <scope>NUCLEOTIDE SEQUENCE</scope>
    <source>
        <strain evidence="1">Rice</strain>
        <tissue evidence="1">Whole body</tissue>
    </source>
</reference>
<evidence type="ECO:0000313" key="1">
    <source>
        <dbReference type="EMBL" id="SOQ37934.1"/>
    </source>
</evidence>
<gene>
    <name evidence="1" type="ORF">SFRICE_027543</name>
</gene>
<proteinExistence type="predicted"/>
<organism evidence="1">
    <name type="scientific">Spodoptera frugiperda</name>
    <name type="common">Fall armyworm</name>
    <dbReference type="NCBI Taxonomy" id="7108"/>
    <lineage>
        <taxon>Eukaryota</taxon>
        <taxon>Metazoa</taxon>
        <taxon>Ecdysozoa</taxon>
        <taxon>Arthropoda</taxon>
        <taxon>Hexapoda</taxon>
        <taxon>Insecta</taxon>
        <taxon>Pterygota</taxon>
        <taxon>Neoptera</taxon>
        <taxon>Endopterygota</taxon>
        <taxon>Lepidoptera</taxon>
        <taxon>Glossata</taxon>
        <taxon>Ditrysia</taxon>
        <taxon>Noctuoidea</taxon>
        <taxon>Noctuidae</taxon>
        <taxon>Amphipyrinae</taxon>
        <taxon>Spodoptera</taxon>
    </lineage>
</organism>